<dbReference type="InterPro" id="IPR029903">
    <property type="entry name" value="RmlD-like-bd"/>
</dbReference>
<dbReference type="UniPathway" id="UPA00124"/>
<evidence type="ECO:0000256" key="1">
    <source>
        <dbReference type="ARBA" id="ARBA00010944"/>
    </source>
</evidence>
<dbReference type="InterPro" id="IPR036291">
    <property type="entry name" value="NAD(P)-bd_dom_sf"/>
</dbReference>
<dbReference type="GO" id="GO:0008831">
    <property type="term" value="F:dTDP-4-dehydrorhamnose reductase activity"/>
    <property type="evidence" value="ECO:0007669"/>
    <property type="project" value="UniProtKB-EC"/>
</dbReference>
<keyword evidence="2" id="KW-0560">Oxidoreductase</keyword>
<evidence type="ECO:0000313" key="5">
    <source>
        <dbReference type="Proteomes" id="UP000239415"/>
    </source>
</evidence>
<dbReference type="OrthoDB" id="9803892at2"/>
<dbReference type="Gene3D" id="3.40.50.720">
    <property type="entry name" value="NAD(P)-binding Rossmann-like Domain"/>
    <property type="match status" value="1"/>
</dbReference>
<evidence type="ECO:0000313" key="4">
    <source>
        <dbReference type="EMBL" id="PRX20012.1"/>
    </source>
</evidence>
<proteinExistence type="inferred from homology"/>
<protein>
    <recommendedName>
        <fullName evidence="2">dTDP-4-dehydrorhamnose reductase</fullName>
        <ecNumber evidence="2">1.1.1.133</ecNumber>
    </recommendedName>
</protein>
<evidence type="ECO:0000259" key="3">
    <source>
        <dbReference type="Pfam" id="PF04321"/>
    </source>
</evidence>
<evidence type="ECO:0000256" key="2">
    <source>
        <dbReference type="RuleBase" id="RU364082"/>
    </source>
</evidence>
<name>A0A2T0KA42_9ACTN</name>
<dbReference type="NCBIfam" id="TIGR01214">
    <property type="entry name" value="rmlD"/>
    <property type="match status" value="1"/>
</dbReference>
<feature type="domain" description="RmlD-like substrate binding" evidence="3">
    <location>
        <begin position="32"/>
        <end position="304"/>
    </location>
</feature>
<comment type="similarity">
    <text evidence="1 2">Belongs to the dTDP-4-dehydrorhamnose reductase family.</text>
</comment>
<dbReference type="GO" id="GO:0019305">
    <property type="term" value="P:dTDP-rhamnose biosynthetic process"/>
    <property type="evidence" value="ECO:0007669"/>
    <property type="project" value="UniProtKB-UniPathway"/>
</dbReference>
<dbReference type="PANTHER" id="PTHR10491">
    <property type="entry name" value="DTDP-4-DEHYDRORHAMNOSE REDUCTASE"/>
    <property type="match status" value="1"/>
</dbReference>
<dbReference type="Proteomes" id="UP000239415">
    <property type="component" value="Unassembled WGS sequence"/>
</dbReference>
<dbReference type="PANTHER" id="PTHR10491:SF4">
    <property type="entry name" value="METHIONINE ADENOSYLTRANSFERASE 2 SUBUNIT BETA"/>
    <property type="match status" value="1"/>
</dbReference>
<sequence length="310" mass="32361">MPSQASAASSSPASAASPAVVSLSGGGQPVRWLVTGAGGMLGRDLCKVLAEHGETEVVAATRGELDITSQAQVRAAVAEADIVLNAAAWTNVDSAETEEEAATAINGHGVALLAAEAGKRLVHVSTDYVFDGAATSPYPEDNPHAPVNAYGRGKAIGERAVLSSGGYVVRTAWLYGEHGPNFVRTMLRLAADRDTLDVVDDQVGQPTWSYALAQLLVDLSHAALSGRAAPGAYHGTAAGSTSWFGLARAVFIEAGLDPDRIRPTTSDRFPRPARRPAYSILSHGRWSGTGVAPLPEWRGMLTQAMPLFLP</sequence>
<dbReference type="SUPFAM" id="SSF51735">
    <property type="entry name" value="NAD(P)-binding Rossmann-fold domains"/>
    <property type="match status" value="1"/>
</dbReference>
<comment type="caution">
    <text evidence="4">The sequence shown here is derived from an EMBL/GenBank/DDBJ whole genome shotgun (WGS) entry which is preliminary data.</text>
</comment>
<comment type="function">
    <text evidence="2">Catalyzes the reduction of dTDP-6-deoxy-L-lyxo-4-hexulose to yield dTDP-L-rhamnose.</text>
</comment>
<comment type="pathway">
    <text evidence="2">Carbohydrate biosynthesis; dTDP-L-rhamnose biosynthesis.</text>
</comment>
<dbReference type="EMBL" id="PVMZ01000009">
    <property type="protein sequence ID" value="PRX20012.1"/>
    <property type="molecule type" value="Genomic_DNA"/>
</dbReference>
<dbReference type="EC" id="1.1.1.133" evidence="2"/>
<organism evidence="4 5">
    <name type="scientific">Actinoplanes italicus</name>
    <dbReference type="NCBI Taxonomy" id="113567"/>
    <lineage>
        <taxon>Bacteria</taxon>
        <taxon>Bacillati</taxon>
        <taxon>Actinomycetota</taxon>
        <taxon>Actinomycetes</taxon>
        <taxon>Micromonosporales</taxon>
        <taxon>Micromonosporaceae</taxon>
        <taxon>Actinoplanes</taxon>
    </lineage>
</organism>
<keyword evidence="2" id="KW-0521">NADP</keyword>
<keyword evidence="5" id="KW-1185">Reference proteome</keyword>
<dbReference type="CDD" id="cd05254">
    <property type="entry name" value="dTDP_HR_like_SDR_e"/>
    <property type="match status" value="1"/>
</dbReference>
<dbReference type="GO" id="GO:0005829">
    <property type="term" value="C:cytosol"/>
    <property type="evidence" value="ECO:0007669"/>
    <property type="project" value="TreeGrafter"/>
</dbReference>
<dbReference type="Pfam" id="PF04321">
    <property type="entry name" value="RmlD_sub_bind"/>
    <property type="match status" value="1"/>
</dbReference>
<accession>A0A2T0KA42</accession>
<dbReference type="AlphaFoldDB" id="A0A2T0KA42"/>
<gene>
    <name evidence="4" type="ORF">CLV67_109277</name>
</gene>
<dbReference type="InterPro" id="IPR005913">
    <property type="entry name" value="dTDP_dehydrorham_reduct"/>
</dbReference>
<dbReference type="Gene3D" id="3.90.25.10">
    <property type="entry name" value="UDP-galactose 4-epimerase, domain 1"/>
    <property type="match status" value="1"/>
</dbReference>
<reference evidence="4 5" key="1">
    <citation type="submission" date="2018-03" db="EMBL/GenBank/DDBJ databases">
        <title>Genomic Encyclopedia of Archaeal and Bacterial Type Strains, Phase II (KMG-II): from individual species to whole genera.</title>
        <authorList>
            <person name="Goeker M."/>
        </authorList>
    </citation>
    <scope>NUCLEOTIDE SEQUENCE [LARGE SCALE GENOMIC DNA]</scope>
    <source>
        <strain evidence="4 5">DSM 43146</strain>
    </source>
</reference>